<feature type="signal peptide" evidence="2">
    <location>
        <begin position="1"/>
        <end position="31"/>
    </location>
</feature>
<organism evidence="4 5">
    <name type="scientific">Nocardioides marinquilinus</name>
    <dbReference type="NCBI Taxonomy" id="1210400"/>
    <lineage>
        <taxon>Bacteria</taxon>
        <taxon>Bacillati</taxon>
        <taxon>Actinomycetota</taxon>
        <taxon>Actinomycetes</taxon>
        <taxon>Propionibacteriales</taxon>
        <taxon>Nocardioidaceae</taxon>
        <taxon>Nocardioides</taxon>
    </lineage>
</organism>
<gene>
    <name evidence="4" type="ORF">GCM10023340_01630</name>
</gene>
<protein>
    <recommendedName>
        <fullName evidence="3">CARDB domain-containing protein</fullName>
    </recommendedName>
</protein>
<keyword evidence="5" id="KW-1185">Reference proteome</keyword>
<evidence type="ECO:0000313" key="5">
    <source>
        <dbReference type="Proteomes" id="UP001500221"/>
    </source>
</evidence>
<feature type="compositionally biased region" description="Gly residues" evidence="1">
    <location>
        <begin position="167"/>
        <end position="176"/>
    </location>
</feature>
<dbReference type="InterPro" id="IPR013783">
    <property type="entry name" value="Ig-like_fold"/>
</dbReference>
<dbReference type="InterPro" id="IPR011635">
    <property type="entry name" value="CARDB"/>
</dbReference>
<evidence type="ECO:0000313" key="4">
    <source>
        <dbReference type="EMBL" id="GAA5140841.1"/>
    </source>
</evidence>
<evidence type="ECO:0000256" key="2">
    <source>
        <dbReference type="SAM" id="SignalP"/>
    </source>
</evidence>
<dbReference type="RefSeq" id="WP_345453366.1">
    <property type="nucleotide sequence ID" value="NZ_BAABKG010000001.1"/>
</dbReference>
<feature type="chain" id="PRO_5046339074" description="CARDB domain-containing protein" evidence="2">
    <location>
        <begin position="32"/>
        <end position="367"/>
    </location>
</feature>
<feature type="compositionally biased region" description="Low complexity" evidence="1">
    <location>
        <begin position="157"/>
        <end position="166"/>
    </location>
</feature>
<dbReference type="Pfam" id="PF07705">
    <property type="entry name" value="CARDB"/>
    <property type="match status" value="1"/>
</dbReference>
<dbReference type="Gene3D" id="2.60.40.10">
    <property type="entry name" value="Immunoglobulins"/>
    <property type="match status" value="1"/>
</dbReference>
<accession>A0ABP9P559</accession>
<feature type="domain" description="CARDB" evidence="3">
    <location>
        <begin position="49"/>
        <end position="157"/>
    </location>
</feature>
<feature type="region of interest" description="Disordered" evidence="1">
    <location>
        <begin position="151"/>
        <end position="176"/>
    </location>
</feature>
<comment type="caution">
    <text evidence="4">The sequence shown here is derived from an EMBL/GenBank/DDBJ whole genome shotgun (WGS) entry which is preliminary data.</text>
</comment>
<proteinExistence type="predicted"/>
<keyword evidence="2" id="KW-0732">Signal</keyword>
<evidence type="ECO:0000259" key="3">
    <source>
        <dbReference type="Pfam" id="PF07705"/>
    </source>
</evidence>
<dbReference type="EMBL" id="BAABKG010000001">
    <property type="protein sequence ID" value="GAA5140841.1"/>
    <property type="molecule type" value="Genomic_DNA"/>
</dbReference>
<reference evidence="5" key="1">
    <citation type="journal article" date="2019" name="Int. J. Syst. Evol. Microbiol.">
        <title>The Global Catalogue of Microorganisms (GCM) 10K type strain sequencing project: providing services to taxonomists for standard genome sequencing and annotation.</title>
        <authorList>
            <consortium name="The Broad Institute Genomics Platform"/>
            <consortium name="The Broad Institute Genome Sequencing Center for Infectious Disease"/>
            <person name="Wu L."/>
            <person name="Ma J."/>
        </authorList>
    </citation>
    <scope>NUCLEOTIDE SEQUENCE [LARGE SCALE GENOMIC DNA]</scope>
    <source>
        <strain evidence="5">JCM 18459</strain>
    </source>
</reference>
<name>A0ABP9P559_9ACTN</name>
<dbReference type="Proteomes" id="UP001500221">
    <property type="component" value="Unassembled WGS sequence"/>
</dbReference>
<evidence type="ECO:0000256" key="1">
    <source>
        <dbReference type="SAM" id="MobiDB-lite"/>
    </source>
</evidence>
<sequence>MAQNLTRTPRRSRATLALLATVALAPGLAMTATLGSTPAADAAPAQARPNLRVASVEAPSSVAQGGTLVTTVVVRNTGKAAAGTSSVRVSLSTDKRVGTDRALSPTTSIPGLRAGAAASGRARATVPLSTTPGRYHVVVCAHATKRVRESDEGDNCTVGPQVTVTRRGGGGTGGAGLARGSLTWTFADEITGDDWAGHEDESGSLELVLKRQPGSSTDWTNAPGSRFESSGVHDLTWFRHRPDGCGDTTTHRTSTASGAMLPDRAFAVVDKASGDLFVSAGISHPGTAIRHVEARCVQTYDETYDLLGVTPPCTRDGLTPVYRLEPVRRGSRTYEIDCSYSWTSEGPDGQHHVRTSTVEGRITLPAA</sequence>